<reference evidence="1" key="1">
    <citation type="journal article" date="2020" name="Stud. Mycol.">
        <title>101 Dothideomycetes genomes: a test case for predicting lifestyles and emergence of pathogens.</title>
        <authorList>
            <person name="Haridas S."/>
            <person name="Albert R."/>
            <person name="Binder M."/>
            <person name="Bloem J."/>
            <person name="Labutti K."/>
            <person name="Salamov A."/>
            <person name="Andreopoulos B."/>
            <person name="Baker S."/>
            <person name="Barry K."/>
            <person name="Bills G."/>
            <person name="Bluhm B."/>
            <person name="Cannon C."/>
            <person name="Castanera R."/>
            <person name="Culley D."/>
            <person name="Daum C."/>
            <person name="Ezra D."/>
            <person name="Gonzalez J."/>
            <person name="Henrissat B."/>
            <person name="Kuo A."/>
            <person name="Liang C."/>
            <person name="Lipzen A."/>
            <person name="Lutzoni F."/>
            <person name="Magnuson J."/>
            <person name="Mondo S."/>
            <person name="Nolan M."/>
            <person name="Ohm R."/>
            <person name="Pangilinan J."/>
            <person name="Park H.-J."/>
            <person name="Ramirez L."/>
            <person name="Alfaro M."/>
            <person name="Sun H."/>
            <person name="Tritt A."/>
            <person name="Yoshinaga Y."/>
            <person name="Zwiers L.-H."/>
            <person name="Turgeon B."/>
            <person name="Goodwin S."/>
            <person name="Spatafora J."/>
            <person name="Crous P."/>
            <person name="Grigoriev I."/>
        </authorList>
    </citation>
    <scope>NUCLEOTIDE SEQUENCE</scope>
    <source>
        <strain evidence="1">CBS 130266</strain>
    </source>
</reference>
<name>A0A9P4TZG4_9PEZI</name>
<dbReference type="Proteomes" id="UP000800235">
    <property type="component" value="Unassembled WGS sequence"/>
</dbReference>
<organism evidence="1 2">
    <name type="scientific">Tothia fuscella</name>
    <dbReference type="NCBI Taxonomy" id="1048955"/>
    <lineage>
        <taxon>Eukaryota</taxon>
        <taxon>Fungi</taxon>
        <taxon>Dikarya</taxon>
        <taxon>Ascomycota</taxon>
        <taxon>Pezizomycotina</taxon>
        <taxon>Dothideomycetes</taxon>
        <taxon>Pleosporomycetidae</taxon>
        <taxon>Venturiales</taxon>
        <taxon>Cylindrosympodiaceae</taxon>
        <taxon>Tothia</taxon>
    </lineage>
</organism>
<protein>
    <recommendedName>
        <fullName evidence="3">EthD domain-containing protein</fullName>
    </recommendedName>
</protein>
<dbReference type="OrthoDB" id="2851338at2759"/>
<keyword evidence="2" id="KW-1185">Reference proteome</keyword>
<accession>A0A9P4TZG4</accession>
<dbReference type="AlphaFoldDB" id="A0A9P4TZG4"/>
<dbReference type="EMBL" id="MU007026">
    <property type="protein sequence ID" value="KAF2432484.1"/>
    <property type="molecule type" value="Genomic_DNA"/>
</dbReference>
<comment type="caution">
    <text evidence="1">The sequence shown here is derived from an EMBL/GenBank/DDBJ whole genome shotgun (WGS) entry which is preliminary data.</text>
</comment>
<evidence type="ECO:0000313" key="2">
    <source>
        <dbReference type="Proteomes" id="UP000800235"/>
    </source>
</evidence>
<proteinExistence type="predicted"/>
<sequence>MPSQYLFLVNSRPTTCDNKTWEKWYKEEHLPDLVNHKASTRAAFYREVFDVPDLYASNKAKNRRNYLAVYQTDFKDLLRSEEYKAIRTSSEILPGKTILENGEFDARNYELIHDFDPNSFGDTPAPYILYAELEPEDEKDLDIFYREEHFPLLAKVPGYRKGIRYRLGPETGMTVGKPTTFVALHELEKSHQMKDSKEMRAVTSTPWTLKTMSGVSFSSVRSYELVHSVGY</sequence>
<evidence type="ECO:0000313" key="1">
    <source>
        <dbReference type="EMBL" id="KAF2432484.1"/>
    </source>
</evidence>
<evidence type="ECO:0008006" key="3">
    <source>
        <dbReference type="Google" id="ProtNLM"/>
    </source>
</evidence>
<gene>
    <name evidence="1" type="ORF">EJ08DRAFT_630793</name>
</gene>